<accession>A0A918FCL7</accession>
<dbReference type="PANTHER" id="PTHR43767">
    <property type="entry name" value="LONG-CHAIN-FATTY-ACID--COA LIGASE"/>
    <property type="match status" value="1"/>
</dbReference>
<dbReference type="CDD" id="cd05936">
    <property type="entry name" value="FC-FACS_FadD_like"/>
    <property type="match status" value="1"/>
</dbReference>
<evidence type="ECO:0000313" key="4">
    <source>
        <dbReference type="EMBL" id="GGR22654.1"/>
    </source>
</evidence>
<reference evidence="4" key="1">
    <citation type="journal article" date="2014" name="Int. J. Syst. Evol. Microbiol.">
        <title>Complete genome sequence of Corynebacterium casei LMG S-19264T (=DSM 44701T), isolated from a smear-ripened cheese.</title>
        <authorList>
            <consortium name="US DOE Joint Genome Institute (JGI-PGF)"/>
            <person name="Walter F."/>
            <person name="Albersmeier A."/>
            <person name="Kalinowski J."/>
            <person name="Ruckert C."/>
        </authorList>
    </citation>
    <scope>NUCLEOTIDE SEQUENCE</scope>
    <source>
        <strain evidence="4">JCM 31311</strain>
    </source>
</reference>
<dbReference type="EMBL" id="BMQL01000029">
    <property type="protein sequence ID" value="GGR22654.1"/>
    <property type="molecule type" value="Genomic_DNA"/>
</dbReference>
<evidence type="ECO:0000313" key="5">
    <source>
        <dbReference type="Proteomes" id="UP000603865"/>
    </source>
</evidence>
<protein>
    <submittedName>
        <fullName evidence="4">Long-chain-fatty-acid--CoA ligase</fullName>
    </submittedName>
</protein>
<dbReference type="Proteomes" id="UP000603865">
    <property type="component" value="Unassembled WGS sequence"/>
</dbReference>
<dbReference type="Pfam" id="PF00501">
    <property type="entry name" value="AMP-binding"/>
    <property type="match status" value="1"/>
</dbReference>
<dbReference type="AlphaFoldDB" id="A0A918FCL7"/>
<gene>
    <name evidence="4" type="ORF">GCM10008957_38350</name>
</gene>
<evidence type="ECO:0000259" key="2">
    <source>
        <dbReference type="Pfam" id="PF00501"/>
    </source>
</evidence>
<dbReference type="InterPro" id="IPR042099">
    <property type="entry name" value="ANL_N_sf"/>
</dbReference>
<dbReference type="PROSITE" id="PS00455">
    <property type="entry name" value="AMP_BINDING"/>
    <property type="match status" value="1"/>
</dbReference>
<feature type="region of interest" description="Disordered" evidence="1">
    <location>
        <begin position="1"/>
        <end position="25"/>
    </location>
</feature>
<dbReference type="InterPro" id="IPR025110">
    <property type="entry name" value="AMP-bd_C"/>
</dbReference>
<dbReference type="Gene3D" id="3.30.300.30">
    <property type="match status" value="1"/>
</dbReference>
<feature type="domain" description="AMP-dependent synthetase/ligase" evidence="2">
    <location>
        <begin position="52"/>
        <end position="441"/>
    </location>
</feature>
<comment type="caution">
    <text evidence="4">The sequence shown here is derived from an EMBL/GenBank/DDBJ whole genome shotgun (WGS) entry which is preliminary data.</text>
</comment>
<sequence>MFGEEGAVDTDTRATGHPADDLRGTARPWLAQYEQGIPHDIELDVPSLPAMLERSARRFPDRTALHFMGQTHSYRQLWQDVQRFAAALQKLGVKPGDRVSVMLPNCPQFVVAFFGASLAGAVVVNTSPLYVARELEHQLLDSGSETLIMLDAFYPRFQQVEVNLSSVRRVIVTGIQDALPFPKNLLYPLRERIQGHWTPVRVGGSVYQMQALIRSQAPRPQPVPIQPNTLALLQYTGGTTGTPKGAMLTHGNLVANTQQARAWLGDVQEGKEVLLAAIPFFHVYGMTTAMNMGVLLAATVVLVPNPRDIHMLLKLISEMKPTLFPGVPTMYSAINTHPDTPNFDLTSIRACISGSAPLPLETARRFRQITGGANLVEGYGLTEASPVTHSNPVEGEQHEGSIGLPLPGMYAYVAAPDGTPQPCGTAGELWVSGPNVMAGYWAHLEESEKALPVREGRTWLRTGDVAIMDEAGYFRIVDRQKDVIIAGGFNIYPREVEEVLYAHPAVLEAAAIGVPHPHRGETVKAFVVFRPGMQATPAELEAWCRERLSPYKVPRLYEVRPTLPKTAVGKILRRQLVQEEKDRLAQPPAQVAAVS</sequence>
<keyword evidence="4" id="KW-0436">Ligase</keyword>
<dbReference type="InterPro" id="IPR000873">
    <property type="entry name" value="AMP-dep_synth/lig_dom"/>
</dbReference>
<reference evidence="4" key="2">
    <citation type="submission" date="2020-09" db="EMBL/GenBank/DDBJ databases">
        <authorList>
            <person name="Sun Q."/>
            <person name="Ohkuma M."/>
        </authorList>
    </citation>
    <scope>NUCLEOTIDE SEQUENCE</scope>
    <source>
        <strain evidence="4">JCM 31311</strain>
    </source>
</reference>
<name>A0A918FCL7_9DEIO</name>
<dbReference type="PANTHER" id="PTHR43767:SF1">
    <property type="entry name" value="NONRIBOSOMAL PEPTIDE SYNTHASE PES1 (EUROFUNG)-RELATED"/>
    <property type="match status" value="1"/>
</dbReference>
<dbReference type="GO" id="GO:0016878">
    <property type="term" value="F:acid-thiol ligase activity"/>
    <property type="evidence" value="ECO:0007669"/>
    <property type="project" value="UniProtKB-ARBA"/>
</dbReference>
<proteinExistence type="predicted"/>
<organism evidence="4 5">
    <name type="scientific">Deinococcus ruber</name>
    <dbReference type="NCBI Taxonomy" id="1848197"/>
    <lineage>
        <taxon>Bacteria</taxon>
        <taxon>Thermotogati</taxon>
        <taxon>Deinococcota</taxon>
        <taxon>Deinococci</taxon>
        <taxon>Deinococcales</taxon>
        <taxon>Deinococcaceae</taxon>
        <taxon>Deinococcus</taxon>
    </lineage>
</organism>
<dbReference type="SUPFAM" id="SSF56801">
    <property type="entry name" value="Acetyl-CoA synthetase-like"/>
    <property type="match status" value="1"/>
</dbReference>
<keyword evidence="5" id="KW-1185">Reference proteome</keyword>
<feature type="compositionally biased region" description="Basic and acidic residues" evidence="1">
    <location>
        <begin position="10"/>
        <end position="24"/>
    </location>
</feature>
<dbReference type="InterPro" id="IPR020845">
    <property type="entry name" value="AMP-binding_CS"/>
</dbReference>
<dbReference type="InterPro" id="IPR045851">
    <property type="entry name" value="AMP-bd_C_sf"/>
</dbReference>
<evidence type="ECO:0000256" key="1">
    <source>
        <dbReference type="SAM" id="MobiDB-lite"/>
    </source>
</evidence>
<dbReference type="InterPro" id="IPR050237">
    <property type="entry name" value="ATP-dep_AMP-bd_enzyme"/>
</dbReference>
<dbReference type="Pfam" id="PF13193">
    <property type="entry name" value="AMP-binding_C"/>
    <property type="match status" value="1"/>
</dbReference>
<feature type="domain" description="AMP-binding enzyme C-terminal" evidence="3">
    <location>
        <begin position="495"/>
        <end position="570"/>
    </location>
</feature>
<evidence type="ECO:0000259" key="3">
    <source>
        <dbReference type="Pfam" id="PF13193"/>
    </source>
</evidence>
<dbReference type="Gene3D" id="3.40.50.12780">
    <property type="entry name" value="N-terminal domain of ligase-like"/>
    <property type="match status" value="1"/>
</dbReference>